<evidence type="ECO:0000256" key="6">
    <source>
        <dbReference type="SAM" id="Phobius"/>
    </source>
</evidence>
<feature type="transmembrane region" description="Helical" evidence="6">
    <location>
        <begin position="93"/>
        <end position="117"/>
    </location>
</feature>
<dbReference type="InterPro" id="IPR001123">
    <property type="entry name" value="LeuE-type"/>
</dbReference>
<protein>
    <recommendedName>
        <fullName evidence="9">L-lysine exporter family protein LysE/ArgO</fullName>
    </recommendedName>
</protein>
<feature type="transmembrane region" description="Helical" evidence="6">
    <location>
        <begin position="18"/>
        <end position="39"/>
    </location>
</feature>
<feature type="transmembrane region" description="Helical" evidence="6">
    <location>
        <begin position="124"/>
        <end position="145"/>
    </location>
</feature>
<keyword evidence="2" id="KW-1003">Cell membrane</keyword>
<dbReference type="Proteomes" id="UP000617979">
    <property type="component" value="Unassembled WGS sequence"/>
</dbReference>
<organism evidence="7 8">
    <name type="scientific">Kroppenstedtia guangzhouensis</name>
    <dbReference type="NCBI Taxonomy" id="1274356"/>
    <lineage>
        <taxon>Bacteria</taxon>
        <taxon>Bacillati</taxon>
        <taxon>Bacillota</taxon>
        <taxon>Bacilli</taxon>
        <taxon>Bacillales</taxon>
        <taxon>Thermoactinomycetaceae</taxon>
        <taxon>Kroppenstedtia</taxon>
    </lineage>
</organism>
<accession>A0ABQ1GE23</accession>
<sequence length="148" mass="16196">MIILAVMGVSVLILTVGYFKYILLLIGIIFLIYMGIVTWRSQDDGNGTNPDRMTAKKQVLFACSVSLLNPHAILDTIGVIGASSIQYHGSDKFWFTFAGILVSLLWFITLAIAGGLLKKLKSGVIPVFNKISALIIWGSAIYLVINFL</sequence>
<proteinExistence type="predicted"/>
<dbReference type="Pfam" id="PF01810">
    <property type="entry name" value="LysE"/>
    <property type="match status" value="1"/>
</dbReference>
<evidence type="ECO:0008006" key="9">
    <source>
        <dbReference type="Google" id="ProtNLM"/>
    </source>
</evidence>
<reference evidence="8" key="1">
    <citation type="journal article" date="2019" name="Int. J. Syst. Evol. Microbiol.">
        <title>The Global Catalogue of Microorganisms (GCM) 10K type strain sequencing project: providing services to taxonomists for standard genome sequencing and annotation.</title>
        <authorList>
            <consortium name="The Broad Institute Genomics Platform"/>
            <consortium name="The Broad Institute Genome Sequencing Center for Infectious Disease"/>
            <person name="Wu L."/>
            <person name="Ma J."/>
        </authorList>
    </citation>
    <scope>NUCLEOTIDE SEQUENCE [LARGE SCALE GENOMIC DNA]</scope>
    <source>
        <strain evidence="8">CGMCC 1.12404</strain>
    </source>
</reference>
<evidence type="ECO:0000256" key="1">
    <source>
        <dbReference type="ARBA" id="ARBA00004651"/>
    </source>
</evidence>
<keyword evidence="3 6" id="KW-0812">Transmembrane</keyword>
<evidence type="ECO:0000256" key="5">
    <source>
        <dbReference type="ARBA" id="ARBA00023136"/>
    </source>
</evidence>
<keyword evidence="5 6" id="KW-0472">Membrane</keyword>
<comment type="caution">
    <text evidence="7">The sequence shown here is derived from an EMBL/GenBank/DDBJ whole genome shotgun (WGS) entry which is preliminary data.</text>
</comment>
<dbReference type="PANTHER" id="PTHR30086">
    <property type="entry name" value="ARGININE EXPORTER PROTEIN ARGO"/>
    <property type="match status" value="1"/>
</dbReference>
<keyword evidence="4 6" id="KW-1133">Transmembrane helix</keyword>
<gene>
    <name evidence="7" type="ORF">GCM10007416_13570</name>
</gene>
<evidence type="ECO:0000256" key="4">
    <source>
        <dbReference type="ARBA" id="ARBA00022989"/>
    </source>
</evidence>
<feature type="transmembrane region" description="Helical" evidence="6">
    <location>
        <begin position="59"/>
        <end position="81"/>
    </location>
</feature>
<evidence type="ECO:0000313" key="8">
    <source>
        <dbReference type="Proteomes" id="UP000617979"/>
    </source>
</evidence>
<comment type="subcellular location">
    <subcellularLocation>
        <location evidence="1">Cell membrane</location>
        <topology evidence="1">Multi-pass membrane protein</topology>
    </subcellularLocation>
</comment>
<evidence type="ECO:0000256" key="3">
    <source>
        <dbReference type="ARBA" id="ARBA00022692"/>
    </source>
</evidence>
<evidence type="ECO:0000313" key="7">
    <source>
        <dbReference type="EMBL" id="GGA41931.1"/>
    </source>
</evidence>
<name>A0ABQ1GE23_9BACL</name>
<evidence type="ECO:0000256" key="2">
    <source>
        <dbReference type="ARBA" id="ARBA00022475"/>
    </source>
</evidence>
<keyword evidence="8" id="KW-1185">Reference proteome</keyword>
<dbReference type="PANTHER" id="PTHR30086:SF20">
    <property type="entry name" value="ARGININE EXPORTER PROTEIN ARGO-RELATED"/>
    <property type="match status" value="1"/>
</dbReference>
<dbReference type="EMBL" id="BMEX01000004">
    <property type="protein sequence ID" value="GGA41931.1"/>
    <property type="molecule type" value="Genomic_DNA"/>
</dbReference>